<organism evidence="2 3">
    <name type="scientific">Bacteroides fragilis str. 3998T(B)3</name>
    <dbReference type="NCBI Taxonomy" id="1339316"/>
    <lineage>
        <taxon>Bacteria</taxon>
        <taxon>Pseudomonadati</taxon>
        <taxon>Bacteroidota</taxon>
        <taxon>Bacteroidia</taxon>
        <taxon>Bacteroidales</taxon>
        <taxon>Bacteroidaceae</taxon>
        <taxon>Bacteroides</taxon>
    </lineage>
</organism>
<dbReference type="AlphaFoldDB" id="A0A015VV02"/>
<dbReference type="NCBIfam" id="TIGR01730">
    <property type="entry name" value="RND_mfp"/>
    <property type="match status" value="1"/>
</dbReference>
<dbReference type="Gene3D" id="2.40.50.100">
    <property type="match status" value="1"/>
</dbReference>
<proteinExistence type="inferred from homology"/>
<dbReference type="GeneID" id="60369038"/>
<evidence type="ECO:0000313" key="3">
    <source>
        <dbReference type="Proteomes" id="UP000020773"/>
    </source>
</evidence>
<dbReference type="GO" id="GO:1990281">
    <property type="term" value="C:efflux pump complex"/>
    <property type="evidence" value="ECO:0007669"/>
    <property type="project" value="TreeGrafter"/>
</dbReference>
<dbReference type="RefSeq" id="WP_005789014.1">
    <property type="nucleotide sequence ID" value="NZ_JGDB01000222.1"/>
</dbReference>
<gene>
    <name evidence="2" type="ORF">M125_3502</name>
</gene>
<evidence type="ECO:0000256" key="1">
    <source>
        <dbReference type="ARBA" id="ARBA00009477"/>
    </source>
</evidence>
<dbReference type="InterPro" id="IPR006143">
    <property type="entry name" value="RND_pump_MFP"/>
</dbReference>
<dbReference type="PROSITE" id="PS51257">
    <property type="entry name" value="PROKAR_LIPOPROTEIN"/>
    <property type="match status" value="1"/>
</dbReference>
<protein>
    <submittedName>
        <fullName evidence="2">Efflux transporter, RND family, MFP subunit</fullName>
    </submittedName>
</protein>
<reference evidence="2 3" key="1">
    <citation type="submission" date="2014-02" db="EMBL/GenBank/DDBJ databases">
        <authorList>
            <person name="Sears C."/>
            <person name="Carroll K."/>
            <person name="Sack B.R."/>
            <person name="Qadri F."/>
            <person name="Myers L.L."/>
            <person name="Chung G.-T."/>
            <person name="Escheverria P."/>
            <person name="Fraser C.M."/>
            <person name="Sadzewicz L."/>
            <person name="Shefchek K.A."/>
            <person name="Tallon L."/>
            <person name="Das S.P."/>
            <person name="Daugherty S."/>
            <person name="Mongodin E.F."/>
        </authorList>
    </citation>
    <scope>NUCLEOTIDE SEQUENCE [LARGE SCALE GENOMIC DNA]</scope>
    <source>
        <strain evidence="3">3998T(B)3</strain>
    </source>
</reference>
<dbReference type="Gene3D" id="2.40.420.20">
    <property type="match status" value="1"/>
</dbReference>
<name>A0A015VV02_BACFG</name>
<dbReference type="SUPFAM" id="SSF111369">
    <property type="entry name" value="HlyD-like secretion proteins"/>
    <property type="match status" value="1"/>
</dbReference>
<dbReference type="Proteomes" id="UP000020773">
    <property type="component" value="Unassembled WGS sequence"/>
</dbReference>
<comment type="similarity">
    <text evidence="1">Belongs to the membrane fusion protein (MFP) (TC 8.A.1) family.</text>
</comment>
<dbReference type="GO" id="GO:0015562">
    <property type="term" value="F:efflux transmembrane transporter activity"/>
    <property type="evidence" value="ECO:0007669"/>
    <property type="project" value="TreeGrafter"/>
</dbReference>
<dbReference type="PANTHER" id="PTHR30469">
    <property type="entry name" value="MULTIDRUG RESISTANCE PROTEIN MDTA"/>
    <property type="match status" value="1"/>
</dbReference>
<sequence>MKNQYPFYTLCLALTMLTACSGEKKESASEKGVETVLPDTKNEVSVMTLKKQIFNHELVSNGKISARGMADLRFESGEVIAHIWVKNGDRVRKGQKLAELDKFKLDNQLSQSEDALKKSELELRDVLISQGYPADDISQVPEETMKLAKVKSGYDQSKSQYEMSKYNAEHATLTAPFDGVVANLFSKPYNLASTSDVFCTVIDMQGMEVDFTVLESELPLIKNGDKVVIKPYSDAATVHEGSISEINPLVDDKGMVKVKARVNGAGKLFSGMNVRVSVHRSLGEQLVIPKSAVVLRSGKQVVFTLKDGKMAQWNYIHTALENADSYSVADGLTEGDTVIVSGNINLAHEAPVTIIE</sequence>
<dbReference type="PATRIC" id="fig|1339316.3.peg.3319"/>
<dbReference type="EMBL" id="JGDB01000222">
    <property type="protein sequence ID" value="EXY89833.1"/>
    <property type="molecule type" value="Genomic_DNA"/>
</dbReference>
<accession>A0A015VV02</accession>
<evidence type="ECO:0000313" key="2">
    <source>
        <dbReference type="EMBL" id="EXY89833.1"/>
    </source>
</evidence>
<dbReference type="Gene3D" id="2.40.30.170">
    <property type="match status" value="1"/>
</dbReference>
<comment type="caution">
    <text evidence="2">The sequence shown here is derived from an EMBL/GenBank/DDBJ whole genome shotgun (WGS) entry which is preliminary data.</text>
</comment>